<dbReference type="InterPro" id="IPR004358">
    <property type="entry name" value="Sig_transdc_His_kin-like_C"/>
</dbReference>
<evidence type="ECO:0000256" key="6">
    <source>
        <dbReference type="ARBA" id="ARBA00022840"/>
    </source>
</evidence>
<evidence type="ECO:0000256" key="3">
    <source>
        <dbReference type="ARBA" id="ARBA00022679"/>
    </source>
</evidence>
<dbReference type="PANTHER" id="PTHR44936">
    <property type="entry name" value="SENSOR PROTEIN CREC"/>
    <property type="match status" value="1"/>
</dbReference>
<evidence type="ECO:0000259" key="9">
    <source>
        <dbReference type="PROSITE" id="PS50109"/>
    </source>
</evidence>
<evidence type="ECO:0000256" key="2">
    <source>
        <dbReference type="ARBA" id="ARBA00012438"/>
    </source>
</evidence>
<evidence type="ECO:0000313" key="10">
    <source>
        <dbReference type="EMBL" id="MFD1661075.1"/>
    </source>
</evidence>
<name>A0ABW4IYM5_9ACTN</name>
<evidence type="ECO:0000313" key="11">
    <source>
        <dbReference type="Proteomes" id="UP001597261"/>
    </source>
</evidence>
<dbReference type="Proteomes" id="UP001597261">
    <property type="component" value="Unassembled WGS sequence"/>
</dbReference>
<keyword evidence="6" id="KW-0067">ATP-binding</keyword>
<dbReference type="InterPro" id="IPR050980">
    <property type="entry name" value="2C_sensor_his_kinase"/>
</dbReference>
<reference evidence="11" key="1">
    <citation type="journal article" date="2019" name="Int. J. Syst. Evol. Microbiol.">
        <title>The Global Catalogue of Microorganisms (GCM) 10K type strain sequencing project: providing services to taxonomists for standard genome sequencing and annotation.</title>
        <authorList>
            <consortium name="The Broad Institute Genomics Platform"/>
            <consortium name="The Broad Institute Genome Sequencing Center for Infectious Disease"/>
            <person name="Wu L."/>
            <person name="Ma J."/>
        </authorList>
    </citation>
    <scope>NUCLEOTIDE SEQUENCE [LARGE SCALE GENOMIC DNA]</scope>
    <source>
        <strain evidence="11">CGMCC 1.12470</strain>
    </source>
</reference>
<dbReference type="SUPFAM" id="SSF55874">
    <property type="entry name" value="ATPase domain of HSP90 chaperone/DNA topoisomerase II/histidine kinase"/>
    <property type="match status" value="1"/>
</dbReference>
<dbReference type="Gene3D" id="3.30.565.10">
    <property type="entry name" value="Histidine kinase-like ATPase, C-terminal domain"/>
    <property type="match status" value="1"/>
</dbReference>
<dbReference type="Pfam" id="PF02518">
    <property type="entry name" value="HATPase_c"/>
    <property type="match status" value="1"/>
</dbReference>
<dbReference type="PANTHER" id="PTHR44936:SF10">
    <property type="entry name" value="SENSOR PROTEIN RSTB"/>
    <property type="match status" value="1"/>
</dbReference>
<dbReference type="RefSeq" id="WP_381086290.1">
    <property type="nucleotide sequence ID" value="NZ_JBHUDX010000067.1"/>
</dbReference>
<dbReference type="EC" id="2.7.13.3" evidence="2"/>
<evidence type="ECO:0000256" key="4">
    <source>
        <dbReference type="ARBA" id="ARBA00022741"/>
    </source>
</evidence>
<accession>A0ABW4IYM5</accession>
<evidence type="ECO:0000256" key="1">
    <source>
        <dbReference type="ARBA" id="ARBA00000085"/>
    </source>
</evidence>
<keyword evidence="7" id="KW-0902">Two-component regulatory system</keyword>
<dbReference type="InterPro" id="IPR036890">
    <property type="entry name" value="HATPase_C_sf"/>
</dbReference>
<dbReference type="InterPro" id="IPR005467">
    <property type="entry name" value="His_kinase_dom"/>
</dbReference>
<protein>
    <recommendedName>
        <fullName evidence="2">histidine kinase</fullName>
        <ecNumber evidence="2">2.7.13.3</ecNumber>
    </recommendedName>
</protein>
<organism evidence="10 11">
    <name type="scientific">Streptomyces caeni</name>
    <dbReference type="NCBI Taxonomy" id="2307231"/>
    <lineage>
        <taxon>Bacteria</taxon>
        <taxon>Bacillati</taxon>
        <taxon>Actinomycetota</taxon>
        <taxon>Actinomycetes</taxon>
        <taxon>Kitasatosporales</taxon>
        <taxon>Streptomycetaceae</taxon>
        <taxon>Streptomyces</taxon>
    </lineage>
</organism>
<keyword evidence="11" id="KW-1185">Reference proteome</keyword>
<dbReference type="SMART" id="SM00387">
    <property type="entry name" value="HATPase_c"/>
    <property type="match status" value="1"/>
</dbReference>
<dbReference type="PROSITE" id="PS50109">
    <property type="entry name" value="HIS_KIN"/>
    <property type="match status" value="1"/>
</dbReference>
<dbReference type="GO" id="GO:0004673">
    <property type="term" value="F:protein histidine kinase activity"/>
    <property type="evidence" value="ECO:0007669"/>
    <property type="project" value="UniProtKB-EC"/>
</dbReference>
<keyword evidence="4" id="KW-0547">Nucleotide-binding</keyword>
<evidence type="ECO:0000256" key="8">
    <source>
        <dbReference type="SAM" id="MobiDB-lite"/>
    </source>
</evidence>
<feature type="domain" description="Histidine kinase" evidence="9">
    <location>
        <begin position="63"/>
        <end position="201"/>
    </location>
</feature>
<dbReference type="InterPro" id="IPR003594">
    <property type="entry name" value="HATPase_dom"/>
</dbReference>
<proteinExistence type="predicted"/>
<gene>
    <name evidence="10" type="ORF">ACFSL4_23445</name>
</gene>
<feature type="region of interest" description="Disordered" evidence="8">
    <location>
        <begin position="1"/>
        <end position="20"/>
    </location>
</feature>
<dbReference type="PRINTS" id="PR00344">
    <property type="entry name" value="BCTRLSENSOR"/>
</dbReference>
<comment type="catalytic activity">
    <reaction evidence="1">
        <text>ATP + protein L-histidine = ADP + protein N-phospho-L-histidine.</text>
        <dbReference type="EC" id="2.7.13.3"/>
    </reaction>
</comment>
<comment type="caution">
    <text evidence="10">The sequence shown here is derived from an EMBL/GenBank/DDBJ whole genome shotgun (WGS) entry which is preliminary data.</text>
</comment>
<dbReference type="EMBL" id="JBHUDX010000067">
    <property type="protein sequence ID" value="MFD1661075.1"/>
    <property type="molecule type" value="Genomic_DNA"/>
</dbReference>
<keyword evidence="3 10" id="KW-0808">Transferase</keyword>
<evidence type="ECO:0000256" key="5">
    <source>
        <dbReference type="ARBA" id="ARBA00022777"/>
    </source>
</evidence>
<evidence type="ECO:0000256" key="7">
    <source>
        <dbReference type="ARBA" id="ARBA00023012"/>
    </source>
</evidence>
<keyword evidence="5 10" id="KW-0418">Kinase</keyword>
<sequence>MSESTPVLSTPVRRQEEVRTHERRNALHTLLGLLELAGQDWATITDRVGEPLVGAMLVGKSVMAMERGVRLSVSESSSLRRRQDRPDDLVTILGNLIDNAVDALTGHRPPAPDGPWIEVDLRERGSVTELRVSDNGPGVPPEKRQWIFVDGASTKRHADDGRRGLGLALVAGLLRERGGTVTVGEREGGGAVFTVLLPTTGPAGEGEAP</sequence>